<dbReference type="Proteomes" id="UP000835052">
    <property type="component" value="Unassembled WGS sequence"/>
</dbReference>
<evidence type="ECO:0000313" key="6">
    <source>
        <dbReference type="EMBL" id="CAD6191525.1"/>
    </source>
</evidence>
<evidence type="ECO:0000259" key="5">
    <source>
        <dbReference type="PROSITE" id="PS50157"/>
    </source>
</evidence>
<proteinExistence type="predicted"/>
<comment type="caution">
    <text evidence="6">The sequence shown here is derived from an EMBL/GenBank/DDBJ whole genome shotgun (WGS) entry which is preliminary data.</text>
</comment>
<feature type="domain" description="C2H2-type" evidence="5">
    <location>
        <begin position="105"/>
        <end position="134"/>
    </location>
</feature>
<dbReference type="InterPro" id="IPR036236">
    <property type="entry name" value="Znf_C2H2_sf"/>
</dbReference>
<dbReference type="InterPro" id="IPR013087">
    <property type="entry name" value="Znf_C2H2_type"/>
</dbReference>
<feature type="domain" description="C2H2-type" evidence="5">
    <location>
        <begin position="135"/>
        <end position="164"/>
    </location>
</feature>
<gene>
    <name evidence="6" type="ORF">CAUJ_LOCUS7444</name>
</gene>
<protein>
    <recommendedName>
        <fullName evidence="5">C2H2-type domain-containing protein</fullName>
    </recommendedName>
</protein>
<name>A0A8S1H7U8_9PELO</name>
<dbReference type="Pfam" id="PF00096">
    <property type="entry name" value="zf-C2H2"/>
    <property type="match status" value="2"/>
</dbReference>
<evidence type="ECO:0000256" key="2">
    <source>
        <dbReference type="ARBA" id="ARBA00022771"/>
    </source>
</evidence>
<keyword evidence="7" id="KW-1185">Reference proteome</keyword>
<keyword evidence="3" id="KW-0862">Zinc</keyword>
<dbReference type="Gene3D" id="3.30.160.60">
    <property type="entry name" value="Classic Zinc Finger"/>
    <property type="match status" value="3"/>
</dbReference>
<evidence type="ECO:0000256" key="4">
    <source>
        <dbReference type="PROSITE-ProRule" id="PRU00042"/>
    </source>
</evidence>
<accession>A0A8S1H7U8</accession>
<organism evidence="6 7">
    <name type="scientific">Caenorhabditis auriculariae</name>
    <dbReference type="NCBI Taxonomy" id="2777116"/>
    <lineage>
        <taxon>Eukaryota</taxon>
        <taxon>Metazoa</taxon>
        <taxon>Ecdysozoa</taxon>
        <taxon>Nematoda</taxon>
        <taxon>Chromadorea</taxon>
        <taxon>Rhabditida</taxon>
        <taxon>Rhabditina</taxon>
        <taxon>Rhabditomorpha</taxon>
        <taxon>Rhabditoidea</taxon>
        <taxon>Rhabditidae</taxon>
        <taxon>Peloderinae</taxon>
        <taxon>Caenorhabditis</taxon>
    </lineage>
</organism>
<dbReference type="FunFam" id="3.30.160.60:FF:000007">
    <property type="entry name" value="Basic krueppel-like factor 3"/>
    <property type="match status" value="1"/>
</dbReference>
<dbReference type="PANTHER" id="PTHR23235:SF168">
    <property type="entry name" value="SPECIFICITY PROTEIN TRANSCRIPTION FACTOR 2"/>
    <property type="match status" value="1"/>
</dbReference>
<feature type="domain" description="C2H2-type" evidence="5">
    <location>
        <begin position="165"/>
        <end position="189"/>
    </location>
</feature>
<dbReference type="PANTHER" id="PTHR23235">
    <property type="entry name" value="KRUEPPEL-LIKE TRANSCRIPTION FACTOR"/>
    <property type="match status" value="1"/>
</dbReference>
<dbReference type="EMBL" id="CAJGYM010000021">
    <property type="protein sequence ID" value="CAD6191525.1"/>
    <property type="molecule type" value="Genomic_DNA"/>
</dbReference>
<dbReference type="SUPFAM" id="SSF57667">
    <property type="entry name" value="beta-beta-alpha zinc fingers"/>
    <property type="match status" value="2"/>
</dbReference>
<evidence type="ECO:0000256" key="1">
    <source>
        <dbReference type="ARBA" id="ARBA00022723"/>
    </source>
</evidence>
<dbReference type="SMART" id="SM00355">
    <property type="entry name" value="ZnF_C2H2"/>
    <property type="match status" value="3"/>
</dbReference>
<dbReference type="GO" id="GO:0008270">
    <property type="term" value="F:zinc ion binding"/>
    <property type="evidence" value="ECO:0007669"/>
    <property type="project" value="UniProtKB-KW"/>
</dbReference>
<dbReference type="PROSITE" id="PS50157">
    <property type="entry name" value="ZINC_FINGER_C2H2_2"/>
    <property type="match status" value="3"/>
</dbReference>
<dbReference type="OrthoDB" id="6365676at2759"/>
<evidence type="ECO:0000256" key="3">
    <source>
        <dbReference type="ARBA" id="ARBA00022833"/>
    </source>
</evidence>
<dbReference type="GO" id="GO:0000978">
    <property type="term" value="F:RNA polymerase II cis-regulatory region sequence-specific DNA binding"/>
    <property type="evidence" value="ECO:0007669"/>
    <property type="project" value="TreeGrafter"/>
</dbReference>
<reference evidence="6" key="1">
    <citation type="submission" date="2020-10" db="EMBL/GenBank/DDBJ databases">
        <authorList>
            <person name="Kikuchi T."/>
        </authorList>
    </citation>
    <scope>NUCLEOTIDE SEQUENCE</scope>
    <source>
        <strain evidence="6">NKZ352</strain>
    </source>
</reference>
<dbReference type="PROSITE" id="PS00028">
    <property type="entry name" value="ZINC_FINGER_C2H2_1"/>
    <property type="match status" value="3"/>
</dbReference>
<keyword evidence="2 4" id="KW-0863">Zinc-finger</keyword>
<keyword evidence="1" id="KW-0479">Metal-binding</keyword>
<dbReference type="AlphaFoldDB" id="A0A8S1H7U8"/>
<evidence type="ECO:0000313" key="7">
    <source>
        <dbReference type="Proteomes" id="UP000835052"/>
    </source>
</evidence>
<dbReference type="GO" id="GO:0000981">
    <property type="term" value="F:DNA-binding transcription factor activity, RNA polymerase II-specific"/>
    <property type="evidence" value="ECO:0007669"/>
    <property type="project" value="TreeGrafter"/>
</dbReference>
<sequence length="194" mass="22049">MDSPPGSSTEKPFKLFRPWEDDPVVQPMFLAIPVFWDFTNILPSISPPNSIYSNYATPIFSSGSSASSPLSSATEENKPRRKCQRCTCPNCKGRKQGSRSVDYVHICDFEGCTKTYKKTSHLMAHKRSHIGCRPYACDHPSCERAFSRSDQLLRHKRSHTGLKNHRCAECGQTFGRSDHMKQHLQTQHSKNVFK</sequence>